<feature type="region of interest" description="Disordered" evidence="2">
    <location>
        <begin position="62"/>
        <end position="95"/>
    </location>
</feature>
<evidence type="ECO:0000256" key="1">
    <source>
        <dbReference type="ARBA" id="ARBA00022884"/>
    </source>
</evidence>
<dbReference type="InterPro" id="IPR007201">
    <property type="entry name" value="Mei2-like_Rrm_C"/>
</dbReference>
<dbReference type="InParanoid" id="C5LDX7"/>
<dbReference type="GO" id="GO:0003723">
    <property type="term" value="F:RNA binding"/>
    <property type="evidence" value="ECO:0007669"/>
    <property type="project" value="UniProtKB-KW"/>
</dbReference>
<dbReference type="Proteomes" id="UP000007800">
    <property type="component" value="Unassembled WGS sequence"/>
</dbReference>
<evidence type="ECO:0000259" key="3">
    <source>
        <dbReference type="Pfam" id="PF04059"/>
    </source>
</evidence>
<evidence type="ECO:0000256" key="2">
    <source>
        <dbReference type="SAM" id="MobiDB-lite"/>
    </source>
</evidence>
<gene>
    <name evidence="4" type="ORF">Pmar_PMAR026575</name>
</gene>
<dbReference type="OrthoDB" id="417481at2759"/>
<dbReference type="AlphaFoldDB" id="C5LDX7"/>
<proteinExistence type="predicted"/>
<dbReference type="EMBL" id="GG681070">
    <property type="protein sequence ID" value="EER05141.1"/>
    <property type="molecule type" value="Genomic_DNA"/>
</dbReference>
<dbReference type="InterPro" id="IPR035979">
    <property type="entry name" value="RBD_domain_sf"/>
</dbReference>
<protein>
    <recommendedName>
        <fullName evidence="3">Mei2-like C-terminal RNA recognition motif domain-containing protein</fullName>
    </recommendedName>
</protein>
<dbReference type="RefSeq" id="XP_002773325.1">
    <property type="nucleotide sequence ID" value="XM_002773279.1"/>
</dbReference>
<feature type="domain" description="Mei2-like C-terminal RNA recognition motif" evidence="3">
    <location>
        <begin position="158"/>
        <end position="265"/>
    </location>
</feature>
<feature type="domain" description="Mei2-like C-terminal RNA recognition motif" evidence="3">
    <location>
        <begin position="381"/>
        <end position="480"/>
    </location>
</feature>
<dbReference type="GeneID" id="9050679"/>
<evidence type="ECO:0000313" key="5">
    <source>
        <dbReference type="Proteomes" id="UP000007800"/>
    </source>
</evidence>
<keyword evidence="5" id="KW-1185">Reference proteome</keyword>
<name>C5LDX7_PERM5</name>
<dbReference type="Gene3D" id="3.30.70.330">
    <property type="match status" value="1"/>
</dbReference>
<accession>C5LDX7</accession>
<organism evidence="5">
    <name type="scientific">Perkinsus marinus (strain ATCC 50983 / TXsc)</name>
    <dbReference type="NCBI Taxonomy" id="423536"/>
    <lineage>
        <taxon>Eukaryota</taxon>
        <taxon>Sar</taxon>
        <taxon>Alveolata</taxon>
        <taxon>Perkinsozoa</taxon>
        <taxon>Perkinsea</taxon>
        <taxon>Perkinsida</taxon>
        <taxon>Perkinsidae</taxon>
        <taxon>Perkinsus</taxon>
    </lineage>
</organism>
<reference evidence="4 5" key="1">
    <citation type="submission" date="2008-07" db="EMBL/GenBank/DDBJ databases">
        <authorList>
            <person name="El-Sayed N."/>
            <person name="Caler E."/>
            <person name="Inman J."/>
            <person name="Amedeo P."/>
            <person name="Hass B."/>
            <person name="Wortman J."/>
        </authorList>
    </citation>
    <scope>NUCLEOTIDE SEQUENCE [LARGE SCALE GENOMIC DNA]</scope>
    <source>
        <strain evidence="5">ATCC 50983 / TXsc</strain>
    </source>
</reference>
<evidence type="ECO:0000313" key="4">
    <source>
        <dbReference type="EMBL" id="EER05141.1"/>
    </source>
</evidence>
<dbReference type="SUPFAM" id="SSF54928">
    <property type="entry name" value="RNA-binding domain, RBD"/>
    <property type="match status" value="1"/>
</dbReference>
<sequence length="595" mass="65790">MTVDTLGIEQLIREISFLEASGQADPNAPAESLCELFARTNPDLLGSLLEVMNNGCHADADDNASTTTAPTTPTLESTSGLLSNDDLASSHSSYEYSPQQQHYLAARLSPLTSTDSDVLRQPLGYQQQTMNNNGSNGSPGPMVPVNVEELLRTGNDTRTTVMIKRIPRRYTVAMLRDEIDRRCPALRNGGYDLLYLPVDTAKVANRGYAFINFRSPKHVLVFASAFQNYEWPGQRAHGPHQPANGEVKICEIYFAHIQGREETIRSVDPTGNKNATSPAYQSIGDDKCWVLGYNEPPGGFQHSRRASNNKCQSFPILDMLSSAGVTYDVGKHGSSLWEIFASHPELVVPLTTHVGRLQLDEGPLNRPLHRAKDFPSSGEGKTTVMIKRIPRTYTVAMLRDELEAACPMMRNGGYDLLYLPVDTAKISNRGYAFVNFTSHECLCAFVASMRNRPWQRFSPGSKRCAEIYLAHIQGREETIRNVDPTGSKNTTSPAYQSIGDENVWVMGFNIEPELTMLGSHPQLGLGWVPPPRKQGRHRIGNPALGSIDILSEDNRIHFCNGDPLVCCLSVKVEENSQWSVCIPTTMEYSISRAGK</sequence>
<feature type="compositionally biased region" description="Polar residues" evidence="2">
    <location>
        <begin position="80"/>
        <end position="95"/>
    </location>
</feature>
<dbReference type="Pfam" id="PF04059">
    <property type="entry name" value="RRM_2"/>
    <property type="match status" value="2"/>
</dbReference>
<feature type="compositionally biased region" description="Low complexity" evidence="2">
    <location>
        <begin position="63"/>
        <end position="79"/>
    </location>
</feature>
<keyword evidence="1" id="KW-0694">RNA-binding</keyword>
<dbReference type="InterPro" id="IPR012677">
    <property type="entry name" value="Nucleotide-bd_a/b_plait_sf"/>
</dbReference>
<dbReference type="PANTHER" id="PTHR23189">
    <property type="entry name" value="RNA RECOGNITION MOTIF-CONTAINING"/>
    <property type="match status" value="1"/>
</dbReference>